<dbReference type="InterPro" id="IPR025322">
    <property type="entry name" value="PADRE_dom"/>
</dbReference>
<dbReference type="KEGG" id="atr:18423496"/>
<dbReference type="PANTHER" id="PTHR33052">
    <property type="entry name" value="DUF4228 DOMAIN PROTEIN-RELATED"/>
    <property type="match status" value="1"/>
</dbReference>
<dbReference type="HOGENOM" id="CLU_094736_0_0_1"/>
<gene>
    <name evidence="2" type="ORF">AMTR_s00023p00096640</name>
</gene>
<sequence>MGNSLRCCIACVLPFGALDVIRIVHCNGRVEELSGSIRAGEVMKANPKHVVKPCVPNLVQGIVILPPDAELERGEIYFLIPFSALGLEKHHTKPTKMAKKRKDKKDLEIARNPVAGKPEPGAGKSNDRYLTDILTEKRGSHRDRRRGRVAVWRPNLESISEGMSEILSDF</sequence>
<organism evidence="2 3">
    <name type="scientific">Amborella trichopoda</name>
    <dbReference type="NCBI Taxonomy" id="13333"/>
    <lineage>
        <taxon>Eukaryota</taxon>
        <taxon>Viridiplantae</taxon>
        <taxon>Streptophyta</taxon>
        <taxon>Embryophyta</taxon>
        <taxon>Tracheophyta</taxon>
        <taxon>Spermatophyta</taxon>
        <taxon>Magnoliopsida</taxon>
        <taxon>Amborellales</taxon>
        <taxon>Amborellaceae</taxon>
        <taxon>Amborella</taxon>
    </lineage>
</organism>
<dbReference type="OMA" id="INTIRCC"/>
<name>W1NJD5_AMBTC</name>
<feature type="compositionally biased region" description="Basic residues" evidence="1">
    <location>
        <begin position="93"/>
        <end position="103"/>
    </location>
</feature>
<dbReference type="Gramene" id="ERM95576">
    <property type="protein sequence ID" value="ERM95576"/>
    <property type="gene ID" value="AMTR_s00023p00096640"/>
</dbReference>
<dbReference type="Proteomes" id="UP000017836">
    <property type="component" value="Unassembled WGS sequence"/>
</dbReference>
<dbReference type="AlphaFoldDB" id="W1NJD5"/>
<protein>
    <submittedName>
        <fullName evidence="2">Uncharacterized protein</fullName>
    </submittedName>
</protein>
<accession>W1NJD5</accession>
<feature type="compositionally biased region" description="Basic and acidic residues" evidence="1">
    <location>
        <begin position="125"/>
        <end position="138"/>
    </location>
</feature>
<proteinExistence type="predicted"/>
<evidence type="ECO:0000313" key="2">
    <source>
        <dbReference type="EMBL" id="ERM95576.1"/>
    </source>
</evidence>
<dbReference type="EMBL" id="KI397474">
    <property type="protein sequence ID" value="ERM95576.1"/>
    <property type="molecule type" value="Genomic_DNA"/>
</dbReference>
<dbReference type="Pfam" id="PF14009">
    <property type="entry name" value="PADRE"/>
    <property type="match status" value="1"/>
</dbReference>
<evidence type="ECO:0000313" key="3">
    <source>
        <dbReference type="Proteomes" id="UP000017836"/>
    </source>
</evidence>
<dbReference type="OrthoDB" id="1856818at2759"/>
<dbReference type="eggNOG" id="ENOG502RXVG">
    <property type="taxonomic scope" value="Eukaryota"/>
</dbReference>
<keyword evidence="3" id="KW-1185">Reference proteome</keyword>
<evidence type="ECO:0000256" key="1">
    <source>
        <dbReference type="SAM" id="MobiDB-lite"/>
    </source>
</evidence>
<feature type="region of interest" description="Disordered" evidence="1">
    <location>
        <begin position="93"/>
        <end position="143"/>
    </location>
</feature>
<reference evidence="3" key="1">
    <citation type="journal article" date="2013" name="Science">
        <title>The Amborella genome and the evolution of flowering plants.</title>
        <authorList>
            <consortium name="Amborella Genome Project"/>
        </authorList>
    </citation>
    <scope>NUCLEOTIDE SEQUENCE [LARGE SCALE GENOMIC DNA]</scope>
</reference>